<protein>
    <submittedName>
        <fullName evidence="1">Uncharacterized protein</fullName>
    </submittedName>
</protein>
<proteinExistence type="predicted"/>
<evidence type="ECO:0000313" key="1">
    <source>
        <dbReference type="EMBL" id="GAA5500376.1"/>
    </source>
</evidence>
<comment type="caution">
    <text evidence="1">The sequence shown here is derived from an EMBL/GenBank/DDBJ whole genome shotgun (WGS) entry which is preliminary data.</text>
</comment>
<dbReference type="Proteomes" id="UP001458946">
    <property type="component" value="Unassembled WGS sequence"/>
</dbReference>
<accession>A0ABP9V6X1</accession>
<keyword evidence="2" id="KW-1185">Reference proteome</keyword>
<evidence type="ECO:0000313" key="2">
    <source>
        <dbReference type="Proteomes" id="UP001458946"/>
    </source>
</evidence>
<dbReference type="EMBL" id="BAABRN010000001">
    <property type="protein sequence ID" value="GAA5500376.1"/>
    <property type="molecule type" value="Genomic_DNA"/>
</dbReference>
<reference evidence="1 2" key="1">
    <citation type="submission" date="2024-02" db="EMBL/GenBank/DDBJ databases">
        <title>Deinococcus xinjiangensis NBRC 107630.</title>
        <authorList>
            <person name="Ichikawa N."/>
            <person name="Katano-Makiyama Y."/>
            <person name="Hidaka K."/>
        </authorList>
    </citation>
    <scope>NUCLEOTIDE SEQUENCE [LARGE SCALE GENOMIC DNA]</scope>
    <source>
        <strain evidence="1 2">NBRC 107630</strain>
    </source>
</reference>
<dbReference type="RefSeq" id="WP_353540362.1">
    <property type="nucleotide sequence ID" value="NZ_BAABRN010000001.1"/>
</dbReference>
<sequence>MKLHLNPLAASQTLPPQLQKVYDVLANLKADFTTEDAETFVATELNIKRETAACRLILLMFNGLLSPVPDQPVAAKVYLRRMRAYTGREKELQKVLELIAQGHRSLDSLVAHLSLELKISSAKALSNVAVLINNGILEISSSVSVDTPSPLTSEASKFIVWTQPVDNGSRQSPTIVFLEEAQALKAATNMCEQHGRTFYVMKGVKAVRPIARTQVVDLT</sequence>
<organism evidence="1 2">
    <name type="scientific">Deinococcus xinjiangensis</name>
    <dbReference type="NCBI Taxonomy" id="457454"/>
    <lineage>
        <taxon>Bacteria</taxon>
        <taxon>Thermotogati</taxon>
        <taxon>Deinococcota</taxon>
        <taxon>Deinococci</taxon>
        <taxon>Deinococcales</taxon>
        <taxon>Deinococcaceae</taxon>
        <taxon>Deinococcus</taxon>
    </lineage>
</organism>
<name>A0ABP9V6X1_9DEIO</name>
<gene>
    <name evidence="1" type="ORF">Dxin01_00097</name>
</gene>